<reference evidence="1 2" key="1">
    <citation type="submission" date="2022-12" db="EMBL/GenBank/DDBJ databases">
        <title>Sphingomonas abieness sp. nov., an endophytic bacterium isolated from Abies koreana.</title>
        <authorList>
            <person name="Jiang L."/>
            <person name="Lee J."/>
        </authorList>
    </citation>
    <scope>NUCLEOTIDE SEQUENCE [LARGE SCALE GENOMIC DNA]</scope>
    <source>
        <strain evidence="2">PAMB 00755</strain>
    </source>
</reference>
<protein>
    <submittedName>
        <fullName evidence="1">Uncharacterized protein</fullName>
    </submittedName>
</protein>
<evidence type="ECO:0000313" key="1">
    <source>
        <dbReference type="EMBL" id="WBO21977.1"/>
    </source>
</evidence>
<name>A0ABY7NL55_9SPHN</name>
<accession>A0ABY7NL55</accession>
<proteinExistence type="predicted"/>
<organism evidence="1 2">
    <name type="scientific">Sphingomonas abietis</name>
    <dbReference type="NCBI Taxonomy" id="3012344"/>
    <lineage>
        <taxon>Bacteria</taxon>
        <taxon>Pseudomonadati</taxon>
        <taxon>Pseudomonadota</taxon>
        <taxon>Alphaproteobacteria</taxon>
        <taxon>Sphingomonadales</taxon>
        <taxon>Sphingomonadaceae</taxon>
        <taxon>Sphingomonas</taxon>
    </lineage>
</organism>
<evidence type="ECO:0000313" key="2">
    <source>
        <dbReference type="Proteomes" id="UP001210865"/>
    </source>
</evidence>
<sequence length="45" mass="4665">MERDNRVAAAAVMGFFETTSVASSDLPIQSLGADAVDVSSTCICQ</sequence>
<dbReference type="EMBL" id="CP115174">
    <property type="protein sequence ID" value="WBO21977.1"/>
    <property type="molecule type" value="Genomic_DNA"/>
</dbReference>
<dbReference type="RefSeq" id="WP_270076625.1">
    <property type="nucleotide sequence ID" value="NZ_CP115174.1"/>
</dbReference>
<gene>
    <name evidence="1" type="ORF">PBT88_17715</name>
</gene>
<keyword evidence="2" id="KW-1185">Reference proteome</keyword>
<dbReference type="Proteomes" id="UP001210865">
    <property type="component" value="Chromosome"/>
</dbReference>